<dbReference type="Gene3D" id="3.40.50.150">
    <property type="entry name" value="Vaccinia Virus protein VP39"/>
    <property type="match status" value="1"/>
</dbReference>
<proteinExistence type="predicted"/>
<dbReference type="PANTHER" id="PTHR14741">
    <property type="entry name" value="S-ADENOSYLMETHIONINE-DEPENDENT METHYLTRANSFERASE RELATED"/>
    <property type="match status" value="1"/>
</dbReference>
<keyword evidence="3" id="KW-1185">Reference proteome</keyword>
<evidence type="ECO:0000256" key="1">
    <source>
        <dbReference type="SAM" id="MobiDB-lite"/>
    </source>
</evidence>
<feature type="compositionally biased region" description="Basic residues" evidence="1">
    <location>
        <begin position="117"/>
        <end position="132"/>
    </location>
</feature>
<reference evidence="2" key="2">
    <citation type="submission" date="2017-10" db="EMBL/GenBank/DDBJ databases">
        <title>Ladona fulva Genome sequencing and assembly.</title>
        <authorList>
            <person name="Murali S."/>
            <person name="Richards S."/>
            <person name="Bandaranaike D."/>
            <person name="Bellair M."/>
            <person name="Blankenburg K."/>
            <person name="Chao H."/>
            <person name="Dinh H."/>
            <person name="Doddapaneni H."/>
            <person name="Dugan-Rocha S."/>
            <person name="Elkadiri S."/>
            <person name="Gnanaolivu R."/>
            <person name="Hernandez B."/>
            <person name="Skinner E."/>
            <person name="Javaid M."/>
            <person name="Lee S."/>
            <person name="Li M."/>
            <person name="Ming W."/>
            <person name="Munidasa M."/>
            <person name="Muniz J."/>
            <person name="Nguyen L."/>
            <person name="Hughes D."/>
            <person name="Osuji N."/>
            <person name="Pu L.-L."/>
            <person name="Puazo M."/>
            <person name="Qu C."/>
            <person name="Quiroz J."/>
            <person name="Raj R."/>
            <person name="Weissenberger G."/>
            <person name="Xin Y."/>
            <person name="Zou X."/>
            <person name="Han Y."/>
            <person name="Worley K."/>
            <person name="Muzny D."/>
            <person name="Gibbs R."/>
        </authorList>
    </citation>
    <scope>NUCLEOTIDE SEQUENCE</scope>
    <source>
        <strain evidence="2">Sampled in the wild</strain>
    </source>
</reference>
<dbReference type="Proteomes" id="UP000792457">
    <property type="component" value="Unassembled WGS sequence"/>
</dbReference>
<evidence type="ECO:0000313" key="3">
    <source>
        <dbReference type="Proteomes" id="UP000792457"/>
    </source>
</evidence>
<feature type="region of interest" description="Disordered" evidence="1">
    <location>
        <begin position="1"/>
        <end position="145"/>
    </location>
</feature>
<dbReference type="GO" id="GO:0071164">
    <property type="term" value="F:RNA cap trimethylguanosine synthase activity"/>
    <property type="evidence" value="ECO:0007669"/>
    <property type="project" value="TreeGrafter"/>
</dbReference>
<dbReference type="EMBL" id="KZ308952">
    <property type="protein sequence ID" value="KAG8235795.1"/>
    <property type="molecule type" value="Genomic_DNA"/>
</dbReference>
<protein>
    <recommendedName>
        <fullName evidence="4">Trimethylguanosine synthase</fullName>
    </recommendedName>
</protein>
<dbReference type="SUPFAM" id="SSF53335">
    <property type="entry name" value="S-adenosyl-L-methionine-dependent methyltransferases"/>
    <property type="match status" value="1"/>
</dbReference>
<gene>
    <name evidence="2" type="ORF">J437_LFUL015834</name>
</gene>
<dbReference type="PANTHER" id="PTHR14741:SF32">
    <property type="entry name" value="TRIMETHYLGUANOSINE SYNTHASE"/>
    <property type="match status" value="1"/>
</dbReference>
<accession>A0A8K0KJ42</accession>
<comment type="caution">
    <text evidence="2">The sequence shown here is derived from an EMBL/GenBank/DDBJ whole genome shotgun (WGS) entry which is preliminary data.</text>
</comment>
<sequence>MEEKMSGGSGLPSPSVKAKKLYSSSSEEEDEEEEINATDGSPSILGGKMRSRKKVVQEGNSGSSRRSVSQGSKRPLLQVEEGAEEEEGEEEEEEDDDLGQKAEGGVEVGSEGEPSRKARKKKKKQSSKKRKSSTREDVGPLPPEVAQNPVLRKYWQRRYHLFSNYDLESWFSVTPEKVAEHIAERCRSDVIVDAFCGAGGNAIQFAFTCCHGKMIL</sequence>
<dbReference type="AlphaFoldDB" id="A0A8K0KJ42"/>
<dbReference type="OrthoDB" id="194443at2759"/>
<evidence type="ECO:0000313" key="2">
    <source>
        <dbReference type="EMBL" id="KAG8235795.1"/>
    </source>
</evidence>
<feature type="compositionally biased region" description="Acidic residues" evidence="1">
    <location>
        <begin position="26"/>
        <end position="36"/>
    </location>
</feature>
<feature type="compositionally biased region" description="Low complexity" evidence="1">
    <location>
        <begin position="103"/>
        <end position="112"/>
    </location>
</feature>
<feature type="compositionally biased region" description="Acidic residues" evidence="1">
    <location>
        <begin position="81"/>
        <end position="97"/>
    </location>
</feature>
<name>A0A8K0KJ42_LADFU</name>
<reference evidence="2" key="1">
    <citation type="submission" date="2013-04" db="EMBL/GenBank/DDBJ databases">
        <authorList>
            <person name="Qu J."/>
            <person name="Murali S.C."/>
            <person name="Bandaranaike D."/>
            <person name="Bellair M."/>
            <person name="Blankenburg K."/>
            <person name="Chao H."/>
            <person name="Dinh H."/>
            <person name="Doddapaneni H."/>
            <person name="Downs B."/>
            <person name="Dugan-Rocha S."/>
            <person name="Elkadiri S."/>
            <person name="Gnanaolivu R.D."/>
            <person name="Hernandez B."/>
            <person name="Javaid M."/>
            <person name="Jayaseelan J.C."/>
            <person name="Lee S."/>
            <person name="Li M."/>
            <person name="Ming W."/>
            <person name="Munidasa M."/>
            <person name="Muniz J."/>
            <person name="Nguyen L."/>
            <person name="Ongeri F."/>
            <person name="Osuji N."/>
            <person name="Pu L.-L."/>
            <person name="Puazo M."/>
            <person name="Qu C."/>
            <person name="Quiroz J."/>
            <person name="Raj R."/>
            <person name="Weissenberger G."/>
            <person name="Xin Y."/>
            <person name="Zou X."/>
            <person name="Han Y."/>
            <person name="Richards S."/>
            <person name="Worley K."/>
            <person name="Muzny D."/>
            <person name="Gibbs R."/>
        </authorList>
    </citation>
    <scope>NUCLEOTIDE SEQUENCE</scope>
    <source>
        <strain evidence="2">Sampled in the wild</strain>
    </source>
</reference>
<feature type="compositionally biased region" description="Low complexity" evidence="1">
    <location>
        <begin position="59"/>
        <end position="74"/>
    </location>
</feature>
<evidence type="ECO:0008006" key="4">
    <source>
        <dbReference type="Google" id="ProtNLM"/>
    </source>
</evidence>
<dbReference type="InterPro" id="IPR029063">
    <property type="entry name" value="SAM-dependent_MTases_sf"/>
</dbReference>
<dbReference type="GO" id="GO:0005634">
    <property type="term" value="C:nucleus"/>
    <property type="evidence" value="ECO:0007669"/>
    <property type="project" value="TreeGrafter"/>
</dbReference>
<organism evidence="2 3">
    <name type="scientific">Ladona fulva</name>
    <name type="common">Scarce chaser dragonfly</name>
    <name type="synonym">Libellula fulva</name>
    <dbReference type="NCBI Taxonomy" id="123851"/>
    <lineage>
        <taxon>Eukaryota</taxon>
        <taxon>Metazoa</taxon>
        <taxon>Ecdysozoa</taxon>
        <taxon>Arthropoda</taxon>
        <taxon>Hexapoda</taxon>
        <taxon>Insecta</taxon>
        <taxon>Pterygota</taxon>
        <taxon>Palaeoptera</taxon>
        <taxon>Odonata</taxon>
        <taxon>Epiprocta</taxon>
        <taxon>Anisoptera</taxon>
        <taxon>Libelluloidea</taxon>
        <taxon>Libellulidae</taxon>
        <taxon>Ladona</taxon>
    </lineage>
</organism>